<protein>
    <submittedName>
        <fullName evidence="2">Uncharacterized protein</fullName>
    </submittedName>
</protein>
<name>D6WZN8_TRICA</name>
<dbReference type="HOGENOM" id="CLU_2834469_0_0_1"/>
<reference evidence="2 3" key="2">
    <citation type="journal article" date="2010" name="Nucleic Acids Res.">
        <title>BeetleBase in 2010: revisions to provide comprehensive genomic information for Tribolium castaneum.</title>
        <authorList>
            <person name="Kim H.S."/>
            <person name="Murphy T."/>
            <person name="Xia J."/>
            <person name="Caragea D."/>
            <person name="Park Y."/>
            <person name="Beeman R.W."/>
            <person name="Lorenzen M.D."/>
            <person name="Butcher S."/>
            <person name="Manak J.R."/>
            <person name="Brown S.J."/>
        </authorList>
    </citation>
    <scope>GENOME REANNOTATION</scope>
    <source>
        <strain evidence="2 3">Georgia GA2</strain>
    </source>
</reference>
<proteinExistence type="predicted"/>
<dbReference type="Proteomes" id="UP000007266">
    <property type="component" value="Linkage group 9"/>
</dbReference>
<sequence length="66" mass="6818">MGGNSKERKSADKSDNRASGRTAGGNRARKGAHRDTAEAARTGTPGQEHSTTWGRKAGSSKGGTTF</sequence>
<gene>
    <name evidence="2" type="primary">GLEAN_12699</name>
    <name evidence="2" type="ORF">TcasGA2_TC012699</name>
</gene>
<feature type="compositionally biased region" description="Polar residues" evidence="1">
    <location>
        <begin position="44"/>
        <end position="53"/>
    </location>
</feature>
<evidence type="ECO:0000313" key="2">
    <source>
        <dbReference type="EMBL" id="EFA10453.1"/>
    </source>
</evidence>
<evidence type="ECO:0000313" key="3">
    <source>
        <dbReference type="Proteomes" id="UP000007266"/>
    </source>
</evidence>
<organism evidence="2 3">
    <name type="scientific">Tribolium castaneum</name>
    <name type="common">Red flour beetle</name>
    <dbReference type="NCBI Taxonomy" id="7070"/>
    <lineage>
        <taxon>Eukaryota</taxon>
        <taxon>Metazoa</taxon>
        <taxon>Ecdysozoa</taxon>
        <taxon>Arthropoda</taxon>
        <taxon>Hexapoda</taxon>
        <taxon>Insecta</taxon>
        <taxon>Pterygota</taxon>
        <taxon>Neoptera</taxon>
        <taxon>Endopterygota</taxon>
        <taxon>Coleoptera</taxon>
        <taxon>Polyphaga</taxon>
        <taxon>Cucujiformia</taxon>
        <taxon>Tenebrionidae</taxon>
        <taxon>Tenebrionidae incertae sedis</taxon>
        <taxon>Tribolium</taxon>
    </lineage>
</organism>
<feature type="region of interest" description="Disordered" evidence="1">
    <location>
        <begin position="1"/>
        <end position="66"/>
    </location>
</feature>
<reference evidence="2 3" key="1">
    <citation type="journal article" date="2008" name="Nature">
        <title>The genome of the model beetle and pest Tribolium castaneum.</title>
        <authorList>
            <consortium name="Tribolium Genome Sequencing Consortium"/>
            <person name="Richards S."/>
            <person name="Gibbs R.A."/>
            <person name="Weinstock G.M."/>
            <person name="Brown S.J."/>
            <person name="Denell R."/>
            <person name="Beeman R.W."/>
            <person name="Gibbs R."/>
            <person name="Beeman R.W."/>
            <person name="Brown S.J."/>
            <person name="Bucher G."/>
            <person name="Friedrich M."/>
            <person name="Grimmelikhuijzen C.J."/>
            <person name="Klingler M."/>
            <person name="Lorenzen M."/>
            <person name="Richards S."/>
            <person name="Roth S."/>
            <person name="Schroder R."/>
            <person name="Tautz D."/>
            <person name="Zdobnov E.M."/>
            <person name="Muzny D."/>
            <person name="Gibbs R.A."/>
            <person name="Weinstock G.M."/>
            <person name="Attaway T."/>
            <person name="Bell S."/>
            <person name="Buhay C.J."/>
            <person name="Chandrabose M.N."/>
            <person name="Chavez D."/>
            <person name="Clerk-Blankenburg K.P."/>
            <person name="Cree A."/>
            <person name="Dao M."/>
            <person name="Davis C."/>
            <person name="Chacko J."/>
            <person name="Dinh H."/>
            <person name="Dugan-Rocha S."/>
            <person name="Fowler G."/>
            <person name="Garner T.T."/>
            <person name="Garnes J."/>
            <person name="Gnirke A."/>
            <person name="Hawes A."/>
            <person name="Hernandez J."/>
            <person name="Hines S."/>
            <person name="Holder M."/>
            <person name="Hume J."/>
            <person name="Jhangiani S.N."/>
            <person name="Joshi V."/>
            <person name="Khan Z.M."/>
            <person name="Jackson L."/>
            <person name="Kovar C."/>
            <person name="Kowis A."/>
            <person name="Lee S."/>
            <person name="Lewis L.R."/>
            <person name="Margolis J."/>
            <person name="Morgan M."/>
            <person name="Nazareth L.V."/>
            <person name="Nguyen N."/>
            <person name="Okwuonu G."/>
            <person name="Parker D."/>
            <person name="Richards S."/>
            <person name="Ruiz S.J."/>
            <person name="Santibanez J."/>
            <person name="Savard J."/>
            <person name="Scherer S.E."/>
            <person name="Schneider B."/>
            <person name="Sodergren E."/>
            <person name="Tautz D."/>
            <person name="Vattahil S."/>
            <person name="Villasana D."/>
            <person name="White C.S."/>
            <person name="Wright R."/>
            <person name="Park Y."/>
            <person name="Beeman R.W."/>
            <person name="Lord J."/>
            <person name="Oppert B."/>
            <person name="Lorenzen M."/>
            <person name="Brown S."/>
            <person name="Wang L."/>
            <person name="Savard J."/>
            <person name="Tautz D."/>
            <person name="Richards S."/>
            <person name="Weinstock G."/>
            <person name="Gibbs R.A."/>
            <person name="Liu Y."/>
            <person name="Worley K."/>
            <person name="Weinstock G."/>
            <person name="Elsik C.G."/>
            <person name="Reese J.T."/>
            <person name="Elhaik E."/>
            <person name="Landan G."/>
            <person name="Graur D."/>
            <person name="Arensburger P."/>
            <person name="Atkinson P."/>
            <person name="Beeman R.W."/>
            <person name="Beidler J."/>
            <person name="Brown S.J."/>
            <person name="Demuth J.P."/>
            <person name="Drury D.W."/>
            <person name="Du Y.Z."/>
            <person name="Fujiwara H."/>
            <person name="Lorenzen M."/>
            <person name="Maselli V."/>
            <person name="Osanai M."/>
            <person name="Park Y."/>
            <person name="Robertson H.M."/>
            <person name="Tu Z."/>
            <person name="Wang J.J."/>
            <person name="Wang S."/>
            <person name="Richards S."/>
            <person name="Song H."/>
            <person name="Zhang L."/>
            <person name="Sodergren E."/>
            <person name="Werner D."/>
            <person name="Stanke M."/>
            <person name="Morgenstern B."/>
            <person name="Solovyev V."/>
            <person name="Kosarev P."/>
            <person name="Brown G."/>
            <person name="Chen H.C."/>
            <person name="Ermolaeva O."/>
            <person name="Hlavina W."/>
            <person name="Kapustin Y."/>
            <person name="Kiryutin B."/>
            <person name="Kitts P."/>
            <person name="Maglott D."/>
            <person name="Pruitt K."/>
            <person name="Sapojnikov V."/>
            <person name="Souvorov A."/>
            <person name="Mackey A.J."/>
            <person name="Waterhouse R.M."/>
            <person name="Wyder S."/>
            <person name="Zdobnov E.M."/>
            <person name="Zdobnov E.M."/>
            <person name="Wyder S."/>
            <person name="Kriventseva E.V."/>
            <person name="Kadowaki T."/>
            <person name="Bork P."/>
            <person name="Aranda M."/>
            <person name="Bao R."/>
            <person name="Beermann A."/>
            <person name="Berns N."/>
            <person name="Bolognesi R."/>
            <person name="Bonneton F."/>
            <person name="Bopp D."/>
            <person name="Brown S.J."/>
            <person name="Bucher G."/>
            <person name="Butts T."/>
            <person name="Chaumot A."/>
            <person name="Denell R.E."/>
            <person name="Ferrier D.E."/>
            <person name="Friedrich M."/>
            <person name="Gordon C.M."/>
            <person name="Jindra M."/>
            <person name="Klingler M."/>
            <person name="Lan Q."/>
            <person name="Lattorff H.M."/>
            <person name="Laudet V."/>
            <person name="von Levetsow C."/>
            <person name="Liu Z."/>
            <person name="Lutz R."/>
            <person name="Lynch J.A."/>
            <person name="da Fonseca R.N."/>
            <person name="Posnien N."/>
            <person name="Reuter R."/>
            <person name="Roth S."/>
            <person name="Savard J."/>
            <person name="Schinko J.B."/>
            <person name="Schmitt C."/>
            <person name="Schoppmeier M."/>
            <person name="Schroder R."/>
            <person name="Shippy T.D."/>
            <person name="Simonnet F."/>
            <person name="Marques-Souza H."/>
            <person name="Tautz D."/>
            <person name="Tomoyasu Y."/>
            <person name="Trauner J."/>
            <person name="Van der Zee M."/>
            <person name="Vervoort M."/>
            <person name="Wittkopp N."/>
            <person name="Wimmer E.A."/>
            <person name="Yang X."/>
            <person name="Jones A.K."/>
            <person name="Sattelle D.B."/>
            <person name="Ebert P.R."/>
            <person name="Nelson D."/>
            <person name="Scott J.G."/>
            <person name="Beeman R.W."/>
            <person name="Muthukrishnan S."/>
            <person name="Kramer K.J."/>
            <person name="Arakane Y."/>
            <person name="Beeman R.W."/>
            <person name="Zhu Q."/>
            <person name="Hogenkamp D."/>
            <person name="Dixit R."/>
            <person name="Oppert B."/>
            <person name="Jiang H."/>
            <person name="Zou Z."/>
            <person name="Marshall J."/>
            <person name="Elpidina E."/>
            <person name="Vinokurov K."/>
            <person name="Oppert C."/>
            <person name="Zou Z."/>
            <person name="Evans J."/>
            <person name="Lu Z."/>
            <person name="Zhao P."/>
            <person name="Sumathipala N."/>
            <person name="Altincicek B."/>
            <person name="Vilcinskas A."/>
            <person name="Williams M."/>
            <person name="Hultmark D."/>
            <person name="Hetru C."/>
            <person name="Jiang H."/>
            <person name="Grimmelikhuijzen C.J."/>
            <person name="Hauser F."/>
            <person name="Cazzamali G."/>
            <person name="Williamson M."/>
            <person name="Park Y."/>
            <person name="Li B."/>
            <person name="Tanaka Y."/>
            <person name="Predel R."/>
            <person name="Neupert S."/>
            <person name="Schachtner J."/>
            <person name="Verleyen P."/>
            <person name="Raible F."/>
            <person name="Bork P."/>
            <person name="Friedrich M."/>
            <person name="Walden K.K."/>
            <person name="Robertson H.M."/>
            <person name="Angeli S."/>
            <person name="Foret S."/>
            <person name="Bucher G."/>
            <person name="Schuetz S."/>
            <person name="Maleszka R."/>
            <person name="Wimmer E.A."/>
            <person name="Beeman R.W."/>
            <person name="Lorenzen M."/>
            <person name="Tomoyasu Y."/>
            <person name="Miller S.C."/>
            <person name="Grossmann D."/>
            <person name="Bucher G."/>
        </authorList>
    </citation>
    <scope>NUCLEOTIDE SEQUENCE [LARGE SCALE GENOMIC DNA]</scope>
    <source>
        <strain evidence="2 3">Georgia GA2</strain>
    </source>
</reference>
<keyword evidence="3" id="KW-1185">Reference proteome</keyword>
<evidence type="ECO:0000256" key="1">
    <source>
        <dbReference type="SAM" id="MobiDB-lite"/>
    </source>
</evidence>
<feature type="compositionally biased region" description="Basic and acidic residues" evidence="1">
    <location>
        <begin position="1"/>
        <end position="18"/>
    </location>
</feature>
<accession>D6WZN8</accession>
<dbReference type="AlphaFoldDB" id="D6WZN8"/>
<dbReference type="EMBL" id="KQ971372">
    <property type="protein sequence ID" value="EFA10453.1"/>
    <property type="molecule type" value="Genomic_DNA"/>
</dbReference>
<dbReference type="InParanoid" id="D6WZN8"/>